<organism evidence="3 4">
    <name type="scientific">Paenibacillus yanchengensis</name>
    <dbReference type="NCBI Taxonomy" id="2035833"/>
    <lineage>
        <taxon>Bacteria</taxon>
        <taxon>Bacillati</taxon>
        <taxon>Bacillota</taxon>
        <taxon>Bacilli</taxon>
        <taxon>Bacillales</taxon>
        <taxon>Paenibacillaceae</taxon>
        <taxon>Paenibacillus</taxon>
    </lineage>
</organism>
<dbReference type="InterPro" id="IPR050490">
    <property type="entry name" value="Bact_solute-bd_prot1"/>
</dbReference>
<accession>A0ABW4YFG1</accession>
<dbReference type="Proteomes" id="UP001597362">
    <property type="component" value="Unassembled WGS sequence"/>
</dbReference>
<feature type="compositionally biased region" description="Basic and acidic residues" evidence="1">
    <location>
        <begin position="37"/>
        <end position="53"/>
    </location>
</feature>
<evidence type="ECO:0000256" key="1">
    <source>
        <dbReference type="SAM" id="MobiDB-lite"/>
    </source>
</evidence>
<reference evidence="4" key="1">
    <citation type="journal article" date="2019" name="Int. J. Syst. Evol. Microbiol.">
        <title>The Global Catalogue of Microorganisms (GCM) 10K type strain sequencing project: providing services to taxonomists for standard genome sequencing and annotation.</title>
        <authorList>
            <consortium name="The Broad Institute Genomics Platform"/>
            <consortium name="The Broad Institute Genome Sequencing Center for Infectious Disease"/>
            <person name="Wu L."/>
            <person name="Ma J."/>
        </authorList>
    </citation>
    <scope>NUCLEOTIDE SEQUENCE [LARGE SCALE GENOMIC DNA]</scope>
    <source>
        <strain evidence="4">GH52</strain>
    </source>
</reference>
<feature type="signal peptide" evidence="2">
    <location>
        <begin position="1"/>
        <end position="25"/>
    </location>
</feature>
<dbReference type="InterPro" id="IPR006059">
    <property type="entry name" value="SBP"/>
</dbReference>
<feature type="region of interest" description="Disordered" evidence="1">
    <location>
        <begin position="22"/>
        <end position="53"/>
    </location>
</feature>
<proteinExistence type="predicted"/>
<evidence type="ECO:0000313" key="3">
    <source>
        <dbReference type="EMBL" id="MFD2114199.1"/>
    </source>
</evidence>
<name>A0ABW4YFG1_9BACL</name>
<evidence type="ECO:0000256" key="2">
    <source>
        <dbReference type="SAM" id="SignalP"/>
    </source>
</evidence>
<dbReference type="PANTHER" id="PTHR43649">
    <property type="entry name" value="ARABINOSE-BINDING PROTEIN-RELATED"/>
    <property type="match status" value="1"/>
</dbReference>
<evidence type="ECO:0000313" key="4">
    <source>
        <dbReference type="Proteomes" id="UP001597362"/>
    </source>
</evidence>
<dbReference type="Pfam" id="PF13416">
    <property type="entry name" value="SBP_bac_8"/>
    <property type="match status" value="1"/>
</dbReference>
<feature type="chain" id="PRO_5046636923" evidence="2">
    <location>
        <begin position="26"/>
        <end position="510"/>
    </location>
</feature>
<dbReference type="PROSITE" id="PS51257">
    <property type="entry name" value="PROKAR_LIPOPROTEIN"/>
    <property type="match status" value="1"/>
</dbReference>
<protein>
    <submittedName>
        <fullName evidence="3">Extracellular solute-binding protein</fullName>
    </submittedName>
</protein>
<sequence>MNKRLVITFCLLLIVVLAGCSSSNSTDGKNNNQVTGERTETATKAPKTKDGEKPVLRQLMPYNRFNPNNYVVADFIRETTGYEVKYDMLPVENADEKLNLLMANQEPYDFIKISPGQFSHLALSGALEPLDELIEQYGTNMKQVIGEDSWRGAMMDGQIFAIPESSPSGLTVGYGLIYRQDWLEELQLQPPTTLEELVHVLREVKEKKQVIPLSGGKDPFQGEIGAALGWMYGVGNQFKVVDDQITHMVDDPKTIEYLTFMNKLYTEGLLDPEWAINQSNILIERFSSGQSFMYRDGWWNAANITNALTSNYPDAKIGILPPMQDVDGKRGASATGGIENFVAIPKWSTNKEETIKYLDMKFEEETFKTLAIGEEGKHHSVEDGKYFPILPIFEEELNFASDMLTGIDEQRYPTYWQARVRKNPHVQHFFETLQKNGEGIMYHDALTFAPPLPDVSKHMPKLVKFMEDEFIKFITGAEPISNYDNFLQQWRADGGTEMLQAANDWYTSAK</sequence>
<comment type="caution">
    <text evidence="3">The sequence shown here is derived from an EMBL/GenBank/DDBJ whole genome shotgun (WGS) entry which is preliminary data.</text>
</comment>
<dbReference type="Gene3D" id="3.40.190.10">
    <property type="entry name" value="Periplasmic binding protein-like II"/>
    <property type="match status" value="3"/>
</dbReference>
<keyword evidence="4" id="KW-1185">Reference proteome</keyword>
<dbReference type="RefSeq" id="WP_377769175.1">
    <property type="nucleotide sequence ID" value="NZ_JBHUHO010000002.1"/>
</dbReference>
<feature type="compositionally biased region" description="Polar residues" evidence="1">
    <location>
        <begin position="22"/>
        <end position="36"/>
    </location>
</feature>
<dbReference type="EMBL" id="JBHUHO010000002">
    <property type="protein sequence ID" value="MFD2114199.1"/>
    <property type="molecule type" value="Genomic_DNA"/>
</dbReference>
<dbReference type="PANTHER" id="PTHR43649:SF17">
    <property type="entry name" value="ABC TRANSPORTER SOLUTE BINDING PROTEIN-SUGAR TRANSPORT"/>
    <property type="match status" value="1"/>
</dbReference>
<gene>
    <name evidence="3" type="ORF">ACFSJH_00320</name>
</gene>
<keyword evidence="2" id="KW-0732">Signal</keyword>
<dbReference type="SUPFAM" id="SSF53850">
    <property type="entry name" value="Periplasmic binding protein-like II"/>
    <property type="match status" value="1"/>
</dbReference>